<dbReference type="Proteomes" id="UP000322873">
    <property type="component" value="Unassembled WGS sequence"/>
</dbReference>
<reference evidence="2 3" key="1">
    <citation type="submission" date="2019-06" db="EMBL/GenBank/DDBJ databases">
        <title>Genome Sequence of the Brown Rot Fungal Pathogen Monilinia fructicola.</title>
        <authorList>
            <person name="De Miccolis Angelini R.M."/>
            <person name="Landi L."/>
            <person name="Abate D."/>
            <person name="Pollastro S."/>
            <person name="Romanazzi G."/>
            <person name="Faretra F."/>
        </authorList>
    </citation>
    <scope>NUCLEOTIDE SEQUENCE [LARGE SCALE GENOMIC DNA]</scope>
    <source>
        <strain evidence="2 3">Mfrc123</strain>
    </source>
</reference>
<keyword evidence="3" id="KW-1185">Reference proteome</keyword>
<comment type="caution">
    <text evidence="2">The sequence shown here is derived from an EMBL/GenBank/DDBJ whole genome shotgun (WGS) entry which is preliminary data.</text>
</comment>
<organism evidence="2 3">
    <name type="scientific">Monilinia fructicola</name>
    <name type="common">Brown rot fungus</name>
    <name type="synonym">Ciboria fructicola</name>
    <dbReference type="NCBI Taxonomy" id="38448"/>
    <lineage>
        <taxon>Eukaryota</taxon>
        <taxon>Fungi</taxon>
        <taxon>Dikarya</taxon>
        <taxon>Ascomycota</taxon>
        <taxon>Pezizomycotina</taxon>
        <taxon>Leotiomycetes</taxon>
        <taxon>Helotiales</taxon>
        <taxon>Sclerotiniaceae</taxon>
        <taxon>Monilinia</taxon>
    </lineage>
</organism>
<name>A0A5M9J7W5_MONFR</name>
<feature type="signal peptide" evidence="1">
    <location>
        <begin position="1"/>
        <end position="17"/>
    </location>
</feature>
<evidence type="ECO:0000313" key="2">
    <source>
        <dbReference type="EMBL" id="KAA8564620.1"/>
    </source>
</evidence>
<protein>
    <submittedName>
        <fullName evidence="2">Uncharacterized protein</fullName>
    </submittedName>
</protein>
<accession>A0A5M9J7W5</accession>
<sequence>MRLISLLPLIMLPLALAAPVPDIDPLASASAALAILNSSLASSLSSAEVAYLNGLIADAAALQSGASKNKRQGVTEEVDSLPSQLGVLAGVVKKRQVAGLDPGTIVTSLEDGGLLNDLIQVLKERDENTKTQGDILNILGPLLDDLPLNDLPLNDLPLGKRVCVSFFDHQTKLWT</sequence>
<dbReference type="EMBL" id="VICG01000015">
    <property type="protein sequence ID" value="KAA8564620.1"/>
    <property type="molecule type" value="Genomic_DNA"/>
</dbReference>
<dbReference type="AlphaFoldDB" id="A0A5M9J7W5"/>
<dbReference type="VEuPathDB" id="FungiDB:MFRU_013g01760"/>
<evidence type="ECO:0000256" key="1">
    <source>
        <dbReference type="SAM" id="SignalP"/>
    </source>
</evidence>
<proteinExistence type="predicted"/>
<keyword evidence="1" id="KW-0732">Signal</keyword>
<feature type="chain" id="PRO_5024408126" evidence="1">
    <location>
        <begin position="18"/>
        <end position="175"/>
    </location>
</feature>
<evidence type="ECO:0000313" key="3">
    <source>
        <dbReference type="Proteomes" id="UP000322873"/>
    </source>
</evidence>
<gene>
    <name evidence="2" type="ORF">EYC84_011531</name>
</gene>